<feature type="region of interest" description="Disordered" evidence="1">
    <location>
        <begin position="295"/>
        <end position="327"/>
    </location>
</feature>
<feature type="compositionally biased region" description="Low complexity" evidence="1">
    <location>
        <begin position="295"/>
        <end position="308"/>
    </location>
</feature>
<dbReference type="Proteomes" id="UP000186817">
    <property type="component" value="Unassembled WGS sequence"/>
</dbReference>
<feature type="region of interest" description="Disordered" evidence="1">
    <location>
        <begin position="1"/>
        <end position="23"/>
    </location>
</feature>
<feature type="region of interest" description="Disordered" evidence="1">
    <location>
        <begin position="95"/>
        <end position="176"/>
    </location>
</feature>
<organism evidence="2 3">
    <name type="scientific">Symbiodinium microadriaticum</name>
    <name type="common">Dinoflagellate</name>
    <name type="synonym">Zooxanthella microadriatica</name>
    <dbReference type="NCBI Taxonomy" id="2951"/>
    <lineage>
        <taxon>Eukaryota</taxon>
        <taxon>Sar</taxon>
        <taxon>Alveolata</taxon>
        <taxon>Dinophyceae</taxon>
        <taxon>Suessiales</taxon>
        <taxon>Symbiodiniaceae</taxon>
        <taxon>Symbiodinium</taxon>
    </lineage>
</organism>
<sequence>MSVGHFERRQQLEVRPQPSAATRDGAAIVFAERPLERLVVTRRFLSVALQSTLAAMLPDAPYVAGASTSLSMAPLPMEVDGAMLKLAEHRKRFSARMSDTPPDYSPGETTSTAPVHAPPMRSPTTVHSSPIAGADSAPATPDWLLSNDAPQPAPDHDTTSRQYHNSTELPDRDMHWAPIHSRQSGRRRRPRHLRQAPPVARAALVHALHTLQQLAAQEGRAPPVREAQLLLTLAAEANLLPDKTSVHLLWAWQIVTLPDGYIPATVQEALLHVFIGEMAASALLQEVAALHRARAGPPTRAPASTSSGVRASTALQQPPAPDEDARARRARHLAHLGELSAARQALTAAPLAPATDAAFDQLADPIRRPREPHEAIDPELLTWNPSSPVELNRAALLTNLRRARKGAAPGPSGFTAEVVRVVLDADDSTQAFADVALGLGRMVALRKPTGGTRGLVVGDFLRQPPFCRLQGCG</sequence>
<dbReference type="AlphaFoldDB" id="A0A1Q9DWI8"/>
<comment type="caution">
    <text evidence="2">The sequence shown here is derived from an EMBL/GenBank/DDBJ whole genome shotgun (WGS) entry which is preliminary data.</text>
</comment>
<evidence type="ECO:0000256" key="1">
    <source>
        <dbReference type="SAM" id="MobiDB-lite"/>
    </source>
</evidence>
<feature type="compositionally biased region" description="Basic and acidic residues" evidence="1">
    <location>
        <begin position="1"/>
        <end position="12"/>
    </location>
</feature>
<accession>A0A1Q9DWI8</accession>
<dbReference type="EMBL" id="LSRX01000358">
    <property type="protein sequence ID" value="OLP99529.1"/>
    <property type="molecule type" value="Genomic_DNA"/>
</dbReference>
<evidence type="ECO:0000313" key="2">
    <source>
        <dbReference type="EMBL" id="OLP99529.1"/>
    </source>
</evidence>
<keyword evidence="3" id="KW-1185">Reference proteome</keyword>
<proteinExistence type="predicted"/>
<evidence type="ECO:0000313" key="3">
    <source>
        <dbReference type="Proteomes" id="UP000186817"/>
    </source>
</evidence>
<reference evidence="2 3" key="1">
    <citation type="submission" date="2016-02" db="EMBL/GenBank/DDBJ databases">
        <title>Genome analysis of coral dinoflagellate symbionts highlights evolutionary adaptations to a symbiotic lifestyle.</title>
        <authorList>
            <person name="Aranda M."/>
            <person name="Li Y."/>
            <person name="Liew Y.J."/>
            <person name="Baumgarten S."/>
            <person name="Simakov O."/>
            <person name="Wilson M."/>
            <person name="Piel J."/>
            <person name="Ashoor H."/>
            <person name="Bougouffa S."/>
            <person name="Bajic V.B."/>
            <person name="Ryu T."/>
            <person name="Ravasi T."/>
            <person name="Bayer T."/>
            <person name="Micklem G."/>
            <person name="Kim H."/>
            <person name="Bhak J."/>
            <person name="Lajeunesse T.C."/>
            <person name="Voolstra C.R."/>
        </authorList>
    </citation>
    <scope>NUCLEOTIDE SEQUENCE [LARGE SCALE GENOMIC DNA]</scope>
    <source>
        <strain evidence="2 3">CCMP2467</strain>
    </source>
</reference>
<name>A0A1Q9DWI8_SYMMI</name>
<protein>
    <submittedName>
        <fullName evidence="2">Uncharacterized protein</fullName>
    </submittedName>
</protein>
<gene>
    <name evidence="2" type="ORF">AK812_SmicGene17906</name>
</gene>